<dbReference type="EMBL" id="QGTJ01000004">
    <property type="protein sequence ID" value="PWV62226.1"/>
    <property type="molecule type" value="Genomic_DNA"/>
</dbReference>
<dbReference type="Proteomes" id="UP000246569">
    <property type="component" value="Unassembled WGS sequence"/>
</dbReference>
<name>A0A317MVD7_9GAMM</name>
<reference evidence="1 2" key="1">
    <citation type="submission" date="2018-05" db="EMBL/GenBank/DDBJ databases">
        <title>Genomic Encyclopedia of Type Strains, Phase IV (KMG-IV): sequencing the most valuable type-strain genomes for metagenomic binning, comparative biology and taxonomic classification.</title>
        <authorList>
            <person name="Goeker M."/>
        </authorList>
    </citation>
    <scope>NUCLEOTIDE SEQUENCE [LARGE SCALE GENOMIC DNA]</scope>
    <source>
        <strain evidence="1 2">DSM 23606</strain>
    </source>
</reference>
<proteinExistence type="predicted"/>
<comment type="caution">
    <text evidence="1">The sequence shown here is derived from an EMBL/GenBank/DDBJ whole genome shotgun (WGS) entry which is preliminary data.</text>
</comment>
<evidence type="ECO:0000313" key="2">
    <source>
        <dbReference type="Proteomes" id="UP000246569"/>
    </source>
</evidence>
<evidence type="ECO:0008006" key="3">
    <source>
        <dbReference type="Google" id="ProtNLM"/>
    </source>
</evidence>
<gene>
    <name evidence="1" type="ORF">C7443_10420</name>
</gene>
<protein>
    <recommendedName>
        <fullName evidence="3">Competence protein CoiA-like protein</fullName>
    </recommendedName>
</protein>
<dbReference type="AlphaFoldDB" id="A0A317MVD7"/>
<keyword evidence="2" id="KW-1185">Reference proteome</keyword>
<sequence length="352" mass="39407">MPWTPTGRRIRDAWGIGMGANGRREPRLSWGLGEDGRLHFIEDVERGLACACRCTQCSARLVARNGGRERAHHFAHYQVGVCIGAAESALHRLAKQIIAEAMRLRLPELRLSELQQTKMMAVAEQVLWPSRMFAAHSVDVECSYAGCVPDLLLRDASGEWLVVEIAVTHFATEEKTARLKSADVMSLQIDLSRLDRQISRKDLTEILIDGVEYKSWLHHPHEASMREAINVPLPQCVQTPCAPMICDPEHSLCGPDSAEENDFIHRDLLAGFTATADWLTPQPAGLGRRLLMLYRIACQAGEHSSWPSPLVLHAEIRARLEAEARCGDRDAQRYLQLEQERSTAHPAHRDAP</sequence>
<accession>A0A317MVD7</accession>
<organism evidence="1 2">
    <name type="scientific">Plasticicumulans acidivorans</name>
    <dbReference type="NCBI Taxonomy" id="886464"/>
    <lineage>
        <taxon>Bacteria</taxon>
        <taxon>Pseudomonadati</taxon>
        <taxon>Pseudomonadota</taxon>
        <taxon>Gammaproteobacteria</taxon>
        <taxon>Candidatus Competibacteraceae</taxon>
        <taxon>Plasticicumulans</taxon>
    </lineage>
</organism>
<dbReference type="RefSeq" id="WP_211346182.1">
    <property type="nucleotide sequence ID" value="NZ_QGTJ01000004.1"/>
</dbReference>
<evidence type="ECO:0000313" key="1">
    <source>
        <dbReference type="EMBL" id="PWV62226.1"/>
    </source>
</evidence>